<feature type="compositionally biased region" description="Low complexity" evidence="1">
    <location>
        <begin position="79"/>
        <end position="97"/>
    </location>
</feature>
<organism evidence="3 4">
    <name type="scientific">Parasitella parasitica</name>
    <dbReference type="NCBI Taxonomy" id="35722"/>
    <lineage>
        <taxon>Eukaryota</taxon>
        <taxon>Fungi</taxon>
        <taxon>Fungi incertae sedis</taxon>
        <taxon>Mucoromycota</taxon>
        <taxon>Mucoromycotina</taxon>
        <taxon>Mucoromycetes</taxon>
        <taxon>Mucorales</taxon>
        <taxon>Mucorineae</taxon>
        <taxon>Mucoraceae</taxon>
        <taxon>Parasitella</taxon>
    </lineage>
</organism>
<feature type="compositionally biased region" description="Low complexity" evidence="1">
    <location>
        <begin position="112"/>
        <end position="121"/>
    </location>
</feature>
<evidence type="ECO:0000256" key="1">
    <source>
        <dbReference type="SAM" id="MobiDB-lite"/>
    </source>
</evidence>
<keyword evidence="4" id="KW-1185">Reference proteome</keyword>
<reference evidence="3 4" key="1">
    <citation type="submission" date="2014-09" db="EMBL/GenBank/DDBJ databases">
        <authorList>
            <person name="Ellenberger Sabrina"/>
        </authorList>
    </citation>
    <scope>NUCLEOTIDE SEQUENCE [LARGE SCALE GENOMIC DNA]</scope>
    <source>
        <strain evidence="3 4">CBS 412.66</strain>
    </source>
</reference>
<dbReference type="PANTHER" id="PTHR43591">
    <property type="entry name" value="METHYLTRANSFERASE"/>
    <property type="match status" value="1"/>
</dbReference>
<name>A0A0B7MW40_9FUNG</name>
<dbReference type="InterPro" id="IPR029063">
    <property type="entry name" value="SAM-dependent_MTases_sf"/>
</dbReference>
<feature type="region of interest" description="Disordered" evidence="1">
    <location>
        <begin position="74"/>
        <end position="121"/>
    </location>
</feature>
<dbReference type="Gene3D" id="3.40.50.150">
    <property type="entry name" value="Vaccinia Virus protein VP39"/>
    <property type="match status" value="1"/>
</dbReference>
<dbReference type="OrthoDB" id="2013972at2759"/>
<proteinExistence type="predicted"/>
<dbReference type="STRING" id="35722.A0A0B7MW40"/>
<gene>
    <name evidence="3" type="primary">PARPA_00771.1 scaffold 1159</name>
</gene>
<feature type="domain" description="Methyltransferase" evidence="2">
    <location>
        <begin position="211"/>
        <end position="302"/>
    </location>
</feature>
<dbReference type="EMBL" id="LN719301">
    <property type="protein sequence ID" value="CEP07475.1"/>
    <property type="molecule type" value="Genomic_DNA"/>
</dbReference>
<evidence type="ECO:0000313" key="3">
    <source>
        <dbReference type="EMBL" id="CEP07475.1"/>
    </source>
</evidence>
<dbReference type="Pfam" id="PF13649">
    <property type="entry name" value="Methyltransf_25"/>
    <property type="match status" value="1"/>
</dbReference>
<evidence type="ECO:0000259" key="2">
    <source>
        <dbReference type="Pfam" id="PF13649"/>
    </source>
</evidence>
<evidence type="ECO:0000313" key="4">
    <source>
        <dbReference type="Proteomes" id="UP000054107"/>
    </source>
</evidence>
<dbReference type="CDD" id="cd02440">
    <property type="entry name" value="AdoMet_MTases"/>
    <property type="match status" value="1"/>
</dbReference>
<dbReference type="SUPFAM" id="SSF53335">
    <property type="entry name" value="S-adenosyl-L-methionine-dependent methyltransferases"/>
    <property type="match status" value="1"/>
</dbReference>
<dbReference type="AlphaFoldDB" id="A0A0B7MW40"/>
<dbReference type="Proteomes" id="UP000054107">
    <property type="component" value="Unassembled WGS sequence"/>
</dbReference>
<dbReference type="InterPro" id="IPR041698">
    <property type="entry name" value="Methyltransf_25"/>
</dbReference>
<protein>
    <recommendedName>
        <fullName evidence="2">Methyltransferase domain-containing protein</fullName>
    </recommendedName>
</protein>
<dbReference type="GO" id="GO:0008168">
    <property type="term" value="F:methyltransferase activity"/>
    <property type="evidence" value="ECO:0007669"/>
    <property type="project" value="TreeGrafter"/>
</dbReference>
<accession>A0A0B7MW40</accession>
<dbReference type="PANTHER" id="PTHR43591:SF24">
    <property type="entry name" value="2-METHOXY-6-POLYPRENYL-1,4-BENZOQUINOL METHYLASE, MITOCHONDRIAL"/>
    <property type="match status" value="1"/>
</dbReference>
<sequence>MGNEQSKPALLDSQNTTAASYPTVTKAKKPLPYAASFFDTQNAAPLSHQYVRKPNRHAGNINFFEVAATTAQPARSMHSSSSSKSSIKTASTNKNSSLYPTSSHNTREKKSTSSSTNSFTASSIASTTVQREIMSVKASRSDLVTDESEYVVLHNRRYWRGHGAQSFMLPCDDDESDRLMTMHYILKATFHGNFAAPVYSLLENPNHKTKVLDIGCGSGTWILELATEFPNTEFYGIDNCPLFPNHIKPNNSHFRLHNVLEGLPYHDSEFDYVHMRMMIYYFSPEELSQLLTEISRIMKPGGYFEITDTSYTVRHAGPVSNKAINSDLKQILHSRNHSLSFNSLHESSTNHPIFSLLMVAPQEPATSFIGNFIDICQEHATLPIGGWEGGQIGNLHSLNFKSLLQSIISKDEELPLNKSLVDSIIEECERYKSYLDWFSCYARKPPLEGEQIEQSTLDSIYEFVEGFVDV</sequence>